<evidence type="ECO:0000313" key="2">
    <source>
        <dbReference type="EMBL" id="GLI61634.1"/>
    </source>
</evidence>
<dbReference type="Pfam" id="PF09353">
    <property type="entry name" value="DUF1995"/>
    <property type="match status" value="1"/>
</dbReference>
<dbReference type="InterPro" id="IPR053021">
    <property type="entry name" value="Chloroplast_ADK"/>
</dbReference>
<proteinExistence type="predicted"/>
<protein>
    <recommendedName>
        <fullName evidence="1">DUF1995 domain-containing protein</fullName>
    </recommendedName>
</protein>
<keyword evidence="3" id="KW-1185">Reference proteome</keyword>
<dbReference type="PANTHER" id="PTHR35509:SF4">
    <property type="entry name" value="DUF1995 DOMAIN-CONTAINING PROTEIN"/>
    <property type="match status" value="1"/>
</dbReference>
<name>A0ABQ5RW25_9CHLO</name>
<accession>A0ABQ5RW25</accession>
<dbReference type="PANTHER" id="PTHR35509">
    <property type="entry name" value="DOMAIN PROTEIN, PUTATIVE (DUF1995)-RELATED"/>
    <property type="match status" value="1"/>
</dbReference>
<gene>
    <name evidence="2" type="ORF">VaNZ11_004054</name>
</gene>
<feature type="domain" description="DUF1995" evidence="1">
    <location>
        <begin position="60"/>
        <end position="262"/>
    </location>
</feature>
<sequence length="319" mass="35377">MMHRHSVSTGGRSCLHNSKRVVCRRPVFGGLCFTICPRASASDSAEVRVNRIVPIPDGPVQQAQQAAQAIETAWRDGVRLQRLELLLPLIGATDLDDWPGGIRQQFKAAQPMVESILRTVKQIKGLQGPLAANIWDQGDAVGAWTGKNLACVLFPTASTLDKLNRLCNGPDAPELVLIVNPQWETRGNLVSDFGFGQRKAESERFIASFQPTYCLKQLRVYGDSIRILKAHPNRWQVHVVNRGAASDCIATRDEQPSYQEIEGLLRDRPDSMMNKGCFTPVYVASSRWGDTFQLFGVSSKTGETNILSAWLRSIKNVHI</sequence>
<organism evidence="2 3">
    <name type="scientific">Volvox africanus</name>
    <dbReference type="NCBI Taxonomy" id="51714"/>
    <lineage>
        <taxon>Eukaryota</taxon>
        <taxon>Viridiplantae</taxon>
        <taxon>Chlorophyta</taxon>
        <taxon>core chlorophytes</taxon>
        <taxon>Chlorophyceae</taxon>
        <taxon>CS clade</taxon>
        <taxon>Chlamydomonadales</taxon>
        <taxon>Volvocaceae</taxon>
        <taxon>Volvox</taxon>
    </lineage>
</organism>
<dbReference type="InterPro" id="IPR018962">
    <property type="entry name" value="DUF1995"/>
</dbReference>
<comment type="caution">
    <text evidence="2">The sequence shown here is derived from an EMBL/GenBank/DDBJ whole genome shotgun (WGS) entry which is preliminary data.</text>
</comment>
<evidence type="ECO:0000259" key="1">
    <source>
        <dbReference type="Pfam" id="PF09353"/>
    </source>
</evidence>
<evidence type="ECO:0000313" key="3">
    <source>
        <dbReference type="Proteomes" id="UP001165090"/>
    </source>
</evidence>
<reference evidence="2 3" key="1">
    <citation type="journal article" date="2023" name="IScience">
        <title>Expanded male sex-determining region conserved during the evolution of homothallism in the green alga Volvox.</title>
        <authorList>
            <person name="Yamamoto K."/>
            <person name="Matsuzaki R."/>
            <person name="Mahakham W."/>
            <person name="Heman W."/>
            <person name="Sekimoto H."/>
            <person name="Kawachi M."/>
            <person name="Minakuchi Y."/>
            <person name="Toyoda A."/>
            <person name="Nozaki H."/>
        </authorList>
    </citation>
    <scope>NUCLEOTIDE SEQUENCE [LARGE SCALE GENOMIC DNA]</scope>
    <source>
        <strain evidence="2 3">NIES-4468</strain>
    </source>
</reference>
<dbReference type="Proteomes" id="UP001165090">
    <property type="component" value="Unassembled WGS sequence"/>
</dbReference>
<dbReference type="EMBL" id="BSDZ01000010">
    <property type="protein sequence ID" value="GLI61634.1"/>
    <property type="molecule type" value="Genomic_DNA"/>
</dbReference>